<reference evidence="3" key="2">
    <citation type="submission" date="2020-10" db="UniProtKB">
        <authorList>
            <consortium name="WormBaseParasite"/>
        </authorList>
    </citation>
    <scope>IDENTIFICATION</scope>
</reference>
<organism evidence="2 3">
    <name type="scientific">Panagrellus redivivus</name>
    <name type="common">Microworm</name>
    <dbReference type="NCBI Taxonomy" id="6233"/>
    <lineage>
        <taxon>Eukaryota</taxon>
        <taxon>Metazoa</taxon>
        <taxon>Ecdysozoa</taxon>
        <taxon>Nematoda</taxon>
        <taxon>Chromadorea</taxon>
        <taxon>Rhabditida</taxon>
        <taxon>Tylenchina</taxon>
        <taxon>Panagrolaimomorpha</taxon>
        <taxon>Panagrolaimoidea</taxon>
        <taxon>Panagrolaimidae</taxon>
        <taxon>Panagrellus</taxon>
    </lineage>
</organism>
<evidence type="ECO:0000313" key="2">
    <source>
        <dbReference type="Proteomes" id="UP000492821"/>
    </source>
</evidence>
<protein>
    <submittedName>
        <fullName evidence="3">Uncharacterized protein</fullName>
    </submittedName>
</protein>
<evidence type="ECO:0000256" key="1">
    <source>
        <dbReference type="SAM" id="SignalP"/>
    </source>
</evidence>
<evidence type="ECO:0000313" key="3">
    <source>
        <dbReference type="WBParaSite" id="Pan_g16954.t1"/>
    </source>
</evidence>
<dbReference type="AlphaFoldDB" id="A0A7E4V5Q3"/>
<accession>A0A7E4V5Q3</accession>
<name>A0A7E4V5Q3_PANRE</name>
<keyword evidence="2" id="KW-1185">Reference proteome</keyword>
<sequence>MAKLVSIIFTLFAAVLFLAASTTTVAAEHPHLLERRQDFDTLVSELRSKGSRMRFGKRGYNAPQQETPFLYYFAMPEAGPN</sequence>
<keyword evidence="1" id="KW-0732">Signal</keyword>
<feature type="signal peptide" evidence="1">
    <location>
        <begin position="1"/>
        <end position="27"/>
    </location>
</feature>
<feature type="chain" id="PRO_5028882135" evidence="1">
    <location>
        <begin position="28"/>
        <end position="81"/>
    </location>
</feature>
<reference evidence="2" key="1">
    <citation type="journal article" date="2013" name="Genetics">
        <title>The draft genome and transcriptome of Panagrellus redivivus are shaped by the harsh demands of a free-living lifestyle.</title>
        <authorList>
            <person name="Srinivasan J."/>
            <person name="Dillman A.R."/>
            <person name="Macchietto M.G."/>
            <person name="Heikkinen L."/>
            <person name="Lakso M."/>
            <person name="Fracchia K.M."/>
            <person name="Antoshechkin I."/>
            <person name="Mortazavi A."/>
            <person name="Wong G."/>
            <person name="Sternberg P.W."/>
        </authorList>
    </citation>
    <scope>NUCLEOTIDE SEQUENCE [LARGE SCALE GENOMIC DNA]</scope>
    <source>
        <strain evidence="2">MT8872</strain>
    </source>
</reference>
<dbReference type="WBParaSite" id="Pan_g16954.t1">
    <property type="protein sequence ID" value="Pan_g16954.t1"/>
    <property type="gene ID" value="Pan_g16954"/>
</dbReference>
<dbReference type="Proteomes" id="UP000492821">
    <property type="component" value="Unassembled WGS sequence"/>
</dbReference>
<proteinExistence type="predicted"/>